<keyword evidence="16" id="KW-0239">DNA-directed DNA polymerase</keyword>
<evidence type="ECO:0000256" key="20">
    <source>
        <dbReference type="ARBA" id="ARBA00023268"/>
    </source>
</evidence>
<dbReference type="GO" id="GO:0003677">
    <property type="term" value="F:DNA binding"/>
    <property type="evidence" value="ECO:0007669"/>
    <property type="project" value="UniProtKB-KW"/>
</dbReference>
<keyword evidence="2" id="KW-0815">Transposition</keyword>
<dbReference type="Gene3D" id="3.30.420.10">
    <property type="entry name" value="Ribonuclease H-like superfamily/Ribonuclease H"/>
    <property type="match status" value="1"/>
</dbReference>
<comment type="catalytic activity">
    <reaction evidence="21">
        <text>DNA(n) + a 2'-deoxyribonucleoside 5'-triphosphate = DNA(n+1) + diphosphate</text>
        <dbReference type="Rhea" id="RHEA:22508"/>
        <dbReference type="Rhea" id="RHEA-COMP:17339"/>
        <dbReference type="Rhea" id="RHEA-COMP:17340"/>
        <dbReference type="ChEBI" id="CHEBI:33019"/>
        <dbReference type="ChEBI" id="CHEBI:61560"/>
        <dbReference type="ChEBI" id="CHEBI:173112"/>
        <dbReference type="EC" id="2.7.7.49"/>
    </reaction>
</comment>
<evidence type="ECO:0000256" key="2">
    <source>
        <dbReference type="ARBA" id="ARBA00022578"/>
    </source>
</evidence>
<evidence type="ECO:0000256" key="5">
    <source>
        <dbReference type="ARBA" id="ARBA00022695"/>
    </source>
</evidence>
<keyword evidence="20" id="KW-0511">Multifunctional enzyme</keyword>
<keyword evidence="9" id="KW-0255">Endonuclease</keyword>
<evidence type="ECO:0000256" key="11">
    <source>
        <dbReference type="ARBA" id="ARBA00022840"/>
    </source>
</evidence>
<name>A0AAN6BKX9_ASPLE</name>
<evidence type="ECO:0000256" key="4">
    <source>
        <dbReference type="ARBA" id="ARBA00022670"/>
    </source>
</evidence>
<dbReference type="GO" id="GO:0032196">
    <property type="term" value="P:transposition"/>
    <property type="evidence" value="ECO:0007669"/>
    <property type="project" value="UniProtKB-KW"/>
</dbReference>
<dbReference type="PANTHER" id="PTHR42648:SF11">
    <property type="entry name" value="TRANSPOSON TY4-P GAG-POL POLYPROTEIN"/>
    <property type="match status" value="1"/>
</dbReference>
<evidence type="ECO:0000259" key="24">
    <source>
        <dbReference type="PROSITE" id="PS50994"/>
    </source>
</evidence>
<evidence type="ECO:0000256" key="14">
    <source>
        <dbReference type="ARBA" id="ARBA00022908"/>
    </source>
</evidence>
<gene>
    <name evidence="25" type="ORF">CNMCM8927_001560</name>
</gene>
<evidence type="ECO:0000256" key="7">
    <source>
        <dbReference type="ARBA" id="ARBA00022723"/>
    </source>
</evidence>
<evidence type="ECO:0000256" key="12">
    <source>
        <dbReference type="ARBA" id="ARBA00022842"/>
    </source>
</evidence>
<keyword evidence="4" id="KW-0645">Protease</keyword>
<dbReference type="PROSITE" id="PS50994">
    <property type="entry name" value="INTEGRASE"/>
    <property type="match status" value="1"/>
</dbReference>
<dbReference type="GO" id="GO:0003964">
    <property type="term" value="F:RNA-directed DNA polymerase activity"/>
    <property type="evidence" value="ECO:0007669"/>
    <property type="project" value="UniProtKB-KW"/>
</dbReference>
<protein>
    <recommendedName>
        <fullName evidence="24">Integrase catalytic domain-containing protein</fullName>
    </recommendedName>
</protein>
<dbReference type="GO" id="GO:0004519">
    <property type="term" value="F:endonuclease activity"/>
    <property type="evidence" value="ECO:0007669"/>
    <property type="project" value="UniProtKB-KW"/>
</dbReference>
<keyword evidence="19" id="KW-0233">DNA recombination</keyword>
<keyword evidence="14" id="KW-0229">DNA integration</keyword>
<dbReference type="GO" id="GO:0003887">
    <property type="term" value="F:DNA-directed DNA polymerase activity"/>
    <property type="evidence" value="ECO:0007669"/>
    <property type="project" value="UniProtKB-KW"/>
</dbReference>
<keyword evidence="17" id="KW-0917">Virion maturation</keyword>
<dbReference type="InterPro" id="IPR001584">
    <property type="entry name" value="Integrase_cat-core"/>
</dbReference>
<dbReference type="Proteomes" id="UP000649114">
    <property type="component" value="Unassembled WGS sequence"/>
</dbReference>
<feature type="region of interest" description="Disordered" evidence="23">
    <location>
        <begin position="370"/>
        <end position="391"/>
    </location>
</feature>
<keyword evidence="3" id="KW-1188">Viral release from host cell</keyword>
<organism evidence="25 26">
    <name type="scientific">Aspergillus lentulus</name>
    <dbReference type="NCBI Taxonomy" id="293939"/>
    <lineage>
        <taxon>Eukaryota</taxon>
        <taxon>Fungi</taxon>
        <taxon>Dikarya</taxon>
        <taxon>Ascomycota</taxon>
        <taxon>Pezizomycotina</taxon>
        <taxon>Eurotiomycetes</taxon>
        <taxon>Eurotiomycetidae</taxon>
        <taxon>Eurotiales</taxon>
        <taxon>Aspergillaceae</taxon>
        <taxon>Aspergillus</taxon>
        <taxon>Aspergillus subgen. Fumigati</taxon>
    </lineage>
</organism>
<sequence length="1141" mass="129912">MSTRNRSYHDLRTPQSADEQLDLTERSESFEAETTPNPQDDNDEPVLDPQTTNDLIRRLQDQINRLQGRLTAPQYPPALTSQSDHAEREQERIRKLAKERFAGREPVRLKGRENYATWRDNLLLEAHWIEAKSILVNAEISPPSYEPIEVARWQKQNEILHSRILLSLDERIRSTIDWHESTSAAHFWRELSNIYGISTAEERLMTVKALLDLHPQGDYVGMLYDYQRLVAKLKQMKITLEDLFHDMFICLLGQWQAGFVRIRLDEFFACGRGPIQNLNIKQLMDQLVARAPTSSRKQYIPMSPQGFILESRYRAPLISDNKSNSRSAQPRIDRDSQQKAESPPTKCSYCNRGTHAEENCWVKHPEKAPLRRQRERERYNASKSTNTEESKGKELVLLDKPAQANSVRSVPSPNTWLLDTAATWHMTPNRHDFVTYQEVAKGRPVYDAGNHSHRVAGIGIVKLKVLEGTIEVRDVRHIPGIHASLLSFSLLEAQGFDISLVDTVPKHFRVTSLDNTSFQIYANPTCGTYQLPQKDMNDSKKDHQSSVPALTMVGWHQRLCHLNFRDVLKLASAGIIRINGSKTMPFCDTCWKAKQTRHVSSTAAQRAVKPLARIHIDIAGGGSSLGCSDDEAPPAAKGIRYFMIITDDATRYRWIYFLQNRSEAVPSLKQWLQHMKNQGFGSPAFVRSDREFVTEEIRNVCAEYGIHWEPTVGYSPWQNGVSERSIRILLERSRAILFDAELPRHLWNEALATAVYITNRVPTSVALYNDRRPGGSTLNSDIQPSQYNTPYSAWTNSPQDLAHIKKFGSIGWMHLHGSAKPIHKLDARAKKVHLVGYVGNHIYRVWDPDSNTVHVTSDVTFDEHIRPPVQLSQTKETSRPIPGRWVYAKKLKDNGSIRYKARWVICGNLLAPSHFEQDADTYSPVVTATTSCILFAAAAHYGWHILQADAVLAFLNGKLRDTVYMRQPTGFEEGEPGTLVCKLLQSLYGLSPSARIWYDTLTQRLTEIGFRVSPYDPGLYIHRSIPHLYLTTHVDDFKIVVESREIAQSVLDELKTKFEIKDLGSIKHYLGTDVCEHDNGIFLSQRQYIDDLLSSFGMTDAHPTRTPLDVGTIIDDKPDPNINIKEYQRGTGSLQYLATKT</sequence>
<evidence type="ECO:0000256" key="10">
    <source>
        <dbReference type="ARBA" id="ARBA00022801"/>
    </source>
</evidence>
<keyword evidence="7" id="KW-0479">Metal-binding</keyword>
<evidence type="ECO:0000256" key="19">
    <source>
        <dbReference type="ARBA" id="ARBA00023172"/>
    </source>
</evidence>
<dbReference type="SUPFAM" id="SSF53098">
    <property type="entry name" value="Ribonuclease H-like"/>
    <property type="match status" value="1"/>
</dbReference>
<keyword evidence="10" id="KW-0378">Hydrolase</keyword>
<evidence type="ECO:0000313" key="25">
    <source>
        <dbReference type="EMBL" id="KAF4201464.1"/>
    </source>
</evidence>
<dbReference type="Pfam" id="PF07727">
    <property type="entry name" value="RVT_2"/>
    <property type="match status" value="1"/>
</dbReference>
<evidence type="ECO:0000256" key="3">
    <source>
        <dbReference type="ARBA" id="ARBA00022612"/>
    </source>
</evidence>
<dbReference type="InterPro" id="IPR054722">
    <property type="entry name" value="PolX-like_BBD"/>
</dbReference>
<comment type="caution">
    <text evidence="25">The sequence shown here is derived from an EMBL/GenBank/DDBJ whole genome shotgun (WGS) entry which is preliminary data.</text>
</comment>
<evidence type="ECO:0000256" key="9">
    <source>
        <dbReference type="ARBA" id="ARBA00022759"/>
    </source>
</evidence>
<dbReference type="Pfam" id="PF13976">
    <property type="entry name" value="gag_pre-integrs"/>
    <property type="match status" value="1"/>
</dbReference>
<dbReference type="GO" id="GO:0005634">
    <property type="term" value="C:nucleus"/>
    <property type="evidence" value="ECO:0007669"/>
    <property type="project" value="UniProtKB-ARBA"/>
</dbReference>
<feature type="domain" description="Integrase catalytic" evidence="24">
    <location>
        <begin position="606"/>
        <end position="781"/>
    </location>
</feature>
<dbReference type="Pfam" id="PF25597">
    <property type="entry name" value="SH3_retrovirus"/>
    <property type="match status" value="1"/>
</dbReference>
<dbReference type="GO" id="GO:0008233">
    <property type="term" value="F:peptidase activity"/>
    <property type="evidence" value="ECO:0007669"/>
    <property type="project" value="UniProtKB-KW"/>
</dbReference>
<reference evidence="25" key="1">
    <citation type="journal article" date="2020" name="bioRxiv">
        <title>Genomic and phenotypic heterogeneity of clinical isolates of the human pathogens Aspergillus fumigatus, Aspergillus lentulus and Aspergillus fumigatiaffinis.</title>
        <authorList>
            <person name="dos Santos R.A.C."/>
            <person name="Steenwyk J.L."/>
            <person name="Rivero-Menendez O."/>
            <person name="Mead M.E."/>
            <person name="Silva L.P."/>
            <person name="Bastos R.W."/>
            <person name="Alastruey-Izquierdo A."/>
            <person name="Goldman G.H."/>
            <person name="Rokas A."/>
        </authorList>
    </citation>
    <scope>NUCLEOTIDE SEQUENCE</scope>
    <source>
        <strain evidence="25">CNM-CM8927</strain>
    </source>
</reference>
<dbReference type="AlphaFoldDB" id="A0AAN6BKX9"/>
<dbReference type="InterPro" id="IPR057670">
    <property type="entry name" value="SH3_retrovirus"/>
</dbReference>
<feature type="region of interest" description="Disordered" evidence="23">
    <location>
        <begin position="1"/>
        <end position="49"/>
    </location>
</feature>
<proteinExistence type="predicted"/>
<comment type="catalytic activity">
    <reaction evidence="22">
        <text>DNA(n) + a 2'-deoxyribonucleoside 5'-triphosphate = DNA(n+1) + diphosphate</text>
        <dbReference type="Rhea" id="RHEA:22508"/>
        <dbReference type="Rhea" id="RHEA-COMP:17339"/>
        <dbReference type="Rhea" id="RHEA-COMP:17340"/>
        <dbReference type="ChEBI" id="CHEBI:33019"/>
        <dbReference type="ChEBI" id="CHEBI:61560"/>
        <dbReference type="ChEBI" id="CHEBI:173112"/>
        <dbReference type="EC" id="2.7.7.7"/>
    </reaction>
</comment>
<dbReference type="PANTHER" id="PTHR42648">
    <property type="entry name" value="TRANSPOSASE, PUTATIVE-RELATED"/>
    <property type="match status" value="1"/>
</dbReference>
<dbReference type="InterPro" id="IPR039537">
    <property type="entry name" value="Retrotran_Ty1/copia-like"/>
</dbReference>
<keyword evidence="13" id="KW-0694">RNA-binding</keyword>
<dbReference type="GO" id="GO:0015074">
    <property type="term" value="P:DNA integration"/>
    <property type="evidence" value="ECO:0007669"/>
    <property type="project" value="UniProtKB-KW"/>
</dbReference>
<evidence type="ECO:0000256" key="23">
    <source>
        <dbReference type="SAM" id="MobiDB-lite"/>
    </source>
</evidence>
<evidence type="ECO:0000256" key="17">
    <source>
        <dbReference type="ARBA" id="ARBA00023113"/>
    </source>
</evidence>
<evidence type="ECO:0000256" key="21">
    <source>
        <dbReference type="ARBA" id="ARBA00048173"/>
    </source>
</evidence>
<keyword evidence="5" id="KW-0548">Nucleotidyltransferase</keyword>
<reference evidence="25" key="2">
    <citation type="submission" date="2020-04" db="EMBL/GenBank/DDBJ databases">
        <authorList>
            <person name="Santos R.A.C."/>
            <person name="Steenwyk J.L."/>
            <person name="Rivero-Menendez O."/>
            <person name="Mead M.E."/>
            <person name="Silva L.P."/>
            <person name="Bastos R.W."/>
            <person name="Alastruey-Izquierdo A."/>
            <person name="Goldman G.H."/>
            <person name="Rokas A."/>
        </authorList>
    </citation>
    <scope>NUCLEOTIDE SEQUENCE</scope>
    <source>
        <strain evidence="25">CNM-CM8927</strain>
    </source>
</reference>
<evidence type="ECO:0000256" key="16">
    <source>
        <dbReference type="ARBA" id="ARBA00022932"/>
    </source>
</evidence>
<dbReference type="Pfam" id="PF22936">
    <property type="entry name" value="Pol_BBD"/>
    <property type="match status" value="1"/>
</dbReference>
<dbReference type="GO" id="GO:0006310">
    <property type="term" value="P:DNA recombination"/>
    <property type="evidence" value="ECO:0007669"/>
    <property type="project" value="UniProtKB-KW"/>
</dbReference>
<keyword evidence="12" id="KW-0460">Magnesium</keyword>
<keyword evidence="8" id="KW-0547">Nucleotide-binding</keyword>
<feature type="region of interest" description="Disordered" evidence="23">
    <location>
        <begin position="69"/>
        <end position="91"/>
    </location>
</feature>
<feature type="region of interest" description="Disordered" evidence="23">
    <location>
        <begin position="319"/>
        <end position="347"/>
    </location>
</feature>
<dbReference type="InterPro" id="IPR036397">
    <property type="entry name" value="RNaseH_sf"/>
</dbReference>
<evidence type="ECO:0000256" key="13">
    <source>
        <dbReference type="ARBA" id="ARBA00022884"/>
    </source>
</evidence>
<dbReference type="GO" id="GO:0046872">
    <property type="term" value="F:metal ion binding"/>
    <property type="evidence" value="ECO:0007669"/>
    <property type="project" value="UniProtKB-KW"/>
</dbReference>
<dbReference type="GO" id="GO:0003723">
    <property type="term" value="F:RNA binding"/>
    <property type="evidence" value="ECO:0007669"/>
    <property type="project" value="UniProtKB-KW"/>
</dbReference>
<dbReference type="GO" id="GO:0006508">
    <property type="term" value="P:proteolysis"/>
    <property type="evidence" value="ECO:0007669"/>
    <property type="project" value="UniProtKB-KW"/>
</dbReference>
<keyword evidence="16" id="KW-0808">Transferase</keyword>
<comment type="function">
    <text evidence="1">The aspartyl protease (PR) mediates the proteolytic cleavages of the Gag and Gag-Pol polyproteins after assembly of the VLP.</text>
</comment>
<evidence type="ECO:0000256" key="1">
    <source>
        <dbReference type="ARBA" id="ARBA00002180"/>
    </source>
</evidence>
<keyword evidence="6" id="KW-0540">Nuclease</keyword>
<keyword evidence="11" id="KW-0067">ATP-binding</keyword>
<evidence type="ECO:0000256" key="8">
    <source>
        <dbReference type="ARBA" id="ARBA00022741"/>
    </source>
</evidence>
<dbReference type="InterPro" id="IPR025724">
    <property type="entry name" value="GAG-pre-integrase_dom"/>
</dbReference>
<dbReference type="EMBL" id="JAAAPU010000140">
    <property type="protein sequence ID" value="KAF4201464.1"/>
    <property type="molecule type" value="Genomic_DNA"/>
</dbReference>
<keyword evidence="15" id="KW-0695">RNA-directed DNA polymerase</keyword>
<accession>A0AAN6BKX9</accession>
<evidence type="ECO:0000256" key="22">
    <source>
        <dbReference type="ARBA" id="ARBA00049244"/>
    </source>
</evidence>
<evidence type="ECO:0000256" key="15">
    <source>
        <dbReference type="ARBA" id="ARBA00022918"/>
    </source>
</evidence>
<dbReference type="InterPro" id="IPR013103">
    <property type="entry name" value="RVT_2"/>
</dbReference>
<keyword evidence="18" id="KW-0238">DNA-binding</keyword>
<evidence type="ECO:0000256" key="6">
    <source>
        <dbReference type="ARBA" id="ARBA00022722"/>
    </source>
</evidence>
<dbReference type="GO" id="GO:0005524">
    <property type="term" value="F:ATP binding"/>
    <property type="evidence" value="ECO:0007669"/>
    <property type="project" value="UniProtKB-KW"/>
</dbReference>
<dbReference type="InterPro" id="IPR012337">
    <property type="entry name" value="RNaseH-like_sf"/>
</dbReference>
<evidence type="ECO:0000256" key="18">
    <source>
        <dbReference type="ARBA" id="ARBA00023125"/>
    </source>
</evidence>
<evidence type="ECO:0000313" key="26">
    <source>
        <dbReference type="Proteomes" id="UP000649114"/>
    </source>
</evidence>